<proteinExistence type="predicted"/>
<keyword evidence="1" id="KW-0245">EGF-like domain</keyword>
<dbReference type="SMART" id="SM00181">
    <property type="entry name" value="EGF"/>
    <property type="match status" value="2"/>
</dbReference>
<reference evidence="4" key="1">
    <citation type="submission" date="2017-08" db="EMBL/GenBank/DDBJ databases">
        <authorList>
            <person name="Polle J.E."/>
            <person name="Barry K."/>
            <person name="Cushman J."/>
            <person name="Schmutz J."/>
            <person name="Tran D."/>
            <person name="Hathwaick L.T."/>
            <person name="Yim W.C."/>
            <person name="Jenkins J."/>
            <person name="Mckie-Krisberg Z.M."/>
            <person name="Prochnik S."/>
            <person name="Lindquist E."/>
            <person name="Dockter R.B."/>
            <person name="Adam C."/>
            <person name="Molina H."/>
            <person name="Bunkerborg J."/>
            <person name="Jin E."/>
            <person name="Buchheim M."/>
            <person name="Magnuson J."/>
        </authorList>
    </citation>
    <scope>NUCLEOTIDE SEQUENCE</scope>
    <source>
        <strain evidence="4">CCAP 19/18</strain>
    </source>
</reference>
<dbReference type="PROSITE" id="PS01186">
    <property type="entry name" value="EGF_2"/>
    <property type="match status" value="2"/>
</dbReference>
<keyword evidence="5" id="KW-1185">Reference proteome</keyword>
<dbReference type="SUPFAM" id="SSF56436">
    <property type="entry name" value="C-type lectin-like"/>
    <property type="match status" value="1"/>
</dbReference>
<dbReference type="Gene3D" id="3.10.100.10">
    <property type="entry name" value="Mannose-Binding Protein A, subunit A"/>
    <property type="match status" value="1"/>
</dbReference>
<dbReference type="EMBL" id="MU070457">
    <property type="protein sequence ID" value="KAF5827649.1"/>
    <property type="molecule type" value="Genomic_DNA"/>
</dbReference>
<feature type="compositionally biased region" description="Pro residues" evidence="2">
    <location>
        <begin position="481"/>
        <end position="524"/>
    </location>
</feature>
<feature type="domain" description="EGF-like" evidence="3">
    <location>
        <begin position="80"/>
        <end position="114"/>
    </location>
</feature>
<keyword evidence="1" id="KW-1015">Disulfide bond</keyword>
<accession>A0ABZ3KEQ1</accession>
<evidence type="ECO:0000313" key="5">
    <source>
        <dbReference type="Proteomes" id="UP000815325"/>
    </source>
</evidence>
<dbReference type="InterPro" id="IPR016187">
    <property type="entry name" value="CTDL_fold"/>
</dbReference>
<evidence type="ECO:0000256" key="2">
    <source>
        <dbReference type="SAM" id="MobiDB-lite"/>
    </source>
</evidence>
<gene>
    <name evidence="4" type="ORF">DUNSADRAFT_313</name>
</gene>
<dbReference type="CDD" id="cd00054">
    <property type="entry name" value="EGF_CA"/>
    <property type="match status" value="1"/>
</dbReference>
<feature type="region of interest" description="Disordered" evidence="2">
    <location>
        <begin position="589"/>
        <end position="615"/>
    </location>
</feature>
<dbReference type="Gene3D" id="2.10.25.10">
    <property type="entry name" value="Laminin"/>
    <property type="match status" value="1"/>
</dbReference>
<name>A0ABZ3KEQ1_DUNSA</name>
<dbReference type="InterPro" id="IPR051830">
    <property type="entry name" value="NOTCH_homolog"/>
</dbReference>
<evidence type="ECO:0000313" key="4">
    <source>
        <dbReference type="EMBL" id="KAF5827649.1"/>
    </source>
</evidence>
<organism evidence="4 5">
    <name type="scientific">Dunaliella salina</name>
    <name type="common">Green alga</name>
    <name type="synonym">Protococcus salinus</name>
    <dbReference type="NCBI Taxonomy" id="3046"/>
    <lineage>
        <taxon>Eukaryota</taxon>
        <taxon>Viridiplantae</taxon>
        <taxon>Chlorophyta</taxon>
        <taxon>core chlorophytes</taxon>
        <taxon>Chlorophyceae</taxon>
        <taxon>CS clade</taxon>
        <taxon>Chlamydomonadales</taxon>
        <taxon>Dunaliellaceae</taxon>
        <taxon>Dunaliella</taxon>
    </lineage>
</organism>
<evidence type="ECO:0000256" key="1">
    <source>
        <dbReference type="PROSITE-ProRule" id="PRU00076"/>
    </source>
</evidence>
<feature type="disulfide bond" evidence="1">
    <location>
        <begin position="104"/>
        <end position="113"/>
    </location>
</feature>
<protein>
    <recommendedName>
        <fullName evidence="3">EGF-like domain-containing protein</fullName>
    </recommendedName>
</protein>
<feature type="region of interest" description="Disordered" evidence="2">
    <location>
        <begin position="479"/>
        <end position="524"/>
    </location>
</feature>
<feature type="compositionally biased region" description="Pro residues" evidence="2">
    <location>
        <begin position="333"/>
        <end position="350"/>
    </location>
</feature>
<feature type="compositionally biased region" description="Pro residues" evidence="2">
    <location>
        <begin position="591"/>
        <end position="615"/>
    </location>
</feature>
<dbReference type="PROSITE" id="PS00022">
    <property type="entry name" value="EGF_1"/>
    <property type="match status" value="2"/>
</dbReference>
<feature type="disulfide bond" evidence="1">
    <location>
        <begin position="151"/>
        <end position="160"/>
    </location>
</feature>
<feature type="region of interest" description="Disordered" evidence="2">
    <location>
        <begin position="331"/>
        <end position="350"/>
    </location>
</feature>
<comment type="caution">
    <text evidence="1">Lacks conserved residue(s) required for the propagation of feature annotation.</text>
</comment>
<sequence length="615" mass="66101">MSKSSGGGITFNYGSGIQKIDGQCSSGWLHSLPRGEQCGPAKGDKCSSKPVVADASLQVDVLANGEVVINIDASESTECRLCNSIDCGEHGQCKATGPNVRCVCTDGYSGEYCQVPPLPCYDFDCSDAGLCIVVSDVELWGDISLSNHCACLPGYTGSNCMVEDSGFTWRRLLDIQSGDVISIAGDKWDYHFVNTELASNKAQEYCQNKFGGELLTVENKEEFGGHLILSIIYAYFRRVAEGLLQNNLDPDASQSRLQFWMGYFYSEGKWQSPTSDADTNYVTEQVDALAPFSFPVTGDCAYGDIVFGEVPAKIFFDNCMRPMPFICEAPRAIKPPPPPSPPSSPPPPAPPGSCVNPYFVNRNAMDNSASVTFVKDPCAHEDVTAFPGYKEFVIEIEADCCADRSVSVTTSGLSSETLVYTECPASYVSPSRVTSDSGYYTAVNFQAAAGTSYYVVIENNFIYECGDITAELSAYRTAQYPFPPPPPSPPPNPQSPPPTPPPPPSTPPTPSLPESPYPPFPAVPPAAQRESCYSWSLMQAPDGATPFINVTNSKSARVQGITQSGVYRISFEVADTVGNRDAKILEAQVQLPPPPPPPPSPPVPPSPQPPAPCHI</sequence>
<dbReference type="PRINTS" id="PR01217">
    <property type="entry name" value="PRICHEXTENSN"/>
</dbReference>
<dbReference type="CDD" id="cd00037">
    <property type="entry name" value="CLECT"/>
    <property type="match status" value="1"/>
</dbReference>
<dbReference type="Proteomes" id="UP000815325">
    <property type="component" value="Unassembled WGS sequence"/>
</dbReference>
<dbReference type="InterPro" id="IPR000742">
    <property type="entry name" value="EGF"/>
</dbReference>
<comment type="caution">
    <text evidence="4">The sequence shown here is derived from an EMBL/GenBank/DDBJ whole genome shotgun (WGS) entry which is preliminary data.</text>
</comment>
<dbReference type="PANTHER" id="PTHR24033">
    <property type="entry name" value="EGF-LIKE DOMAIN-CONTAINING PROTEIN"/>
    <property type="match status" value="1"/>
</dbReference>
<evidence type="ECO:0000259" key="3">
    <source>
        <dbReference type="PROSITE" id="PS50026"/>
    </source>
</evidence>
<dbReference type="PROSITE" id="PS50026">
    <property type="entry name" value="EGF_3"/>
    <property type="match status" value="2"/>
</dbReference>
<dbReference type="InterPro" id="IPR016186">
    <property type="entry name" value="C-type_lectin-like/link_sf"/>
</dbReference>
<feature type="domain" description="EGF-like" evidence="3">
    <location>
        <begin position="116"/>
        <end position="161"/>
    </location>
</feature>